<feature type="domain" description="Glycosyltransferase 2-like" evidence="5">
    <location>
        <begin position="6"/>
        <end position="165"/>
    </location>
</feature>
<protein>
    <recommendedName>
        <fullName evidence="5">Glycosyltransferase 2-like domain-containing protein</fullName>
    </recommendedName>
</protein>
<feature type="transmembrane region" description="Helical" evidence="4">
    <location>
        <begin position="280"/>
        <end position="302"/>
    </location>
</feature>
<evidence type="ECO:0000313" key="6">
    <source>
        <dbReference type="EMBL" id="CAH2031071.1"/>
    </source>
</evidence>
<keyword evidence="7" id="KW-1185">Reference proteome</keyword>
<organism evidence="6 7">
    <name type="scientific">Trichlorobacter ammonificans</name>
    <dbReference type="NCBI Taxonomy" id="2916410"/>
    <lineage>
        <taxon>Bacteria</taxon>
        <taxon>Pseudomonadati</taxon>
        <taxon>Thermodesulfobacteriota</taxon>
        <taxon>Desulfuromonadia</taxon>
        <taxon>Geobacterales</taxon>
        <taxon>Geobacteraceae</taxon>
        <taxon>Trichlorobacter</taxon>
    </lineage>
</organism>
<dbReference type="RefSeq" id="WP_305731914.1">
    <property type="nucleotide sequence ID" value="NZ_OW150024.1"/>
</dbReference>
<comment type="similarity">
    <text evidence="1">Belongs to the glycosyltransferase 2 family.</text>
</comment>
<name>A0ABN8HHJ3_9BACT</name>
<keyword evidence="4" id="KW-0472">Membrane</keyword>
<evidence type="ECO:0000259" key="5">
    <source>
        <dbReference type="Pfam" id="PF00535"/>
    </source>
</evidence>
<dbReference type="SUPFAM" id="SSF53448">
    <property type="entry name" value="Nucleotide-diphospho-sugar transferases"/>
    <property type="match status" value="1"/>
</dbReference>
<evidence type="ECO:0000256" key="1">
    <source>
        <dbReference type="ARBA" id="ARBA00006739"/>
    </source>
</evidence>
<dbReference type="Pfam" id="PF00535">
    <property type="entry name" value="Glycos_transf_2"/>
    <property type="match status" value="1"/>
</dbReference>
<evidence type="ECO:0000256" key="4">
    <source>
        <dbReference type="SAM" id="Phobius"/>
    </source>
</evidence>
<keyword evidence="2" id="KW-0328">Glycosyltransferase</keyword>
<evidence type="ECO:0000256" key="2">
    <source>
        <dbReference type="ARBA" id="ARBA00022676"/>
    </source>
</evidence>
<keyword evidence="4" id="KW-0812">Transmembrane</keyword>
<reference evidence="6 7" key="1">
    <citation type="submission" date="2022-03" db="EMBL/GenBank/DDBJ databases">
        <authorList>
            <person name="Koch H."/>
        </authorList>
    </citation>
    <scope>NUCLEOTIDE SEQUENCE [LARGE SCALE GENOMIC DNA]</scope>
    <source>
        <strain evidence="6 7">G1</strain>
    </source>
</reference>
<dbReference type="Gene3D" id="3.90.550.10">
    <property type="entry name" value="Spore Coat Polysaccharide Biosynthesis Protein SpsA, Chain A"/>
    <property type="match status" value="1"/>
</dbReference>
<dbReference type="Proteomes" id="UP001295463">
    <property type="component" value="Chromosome"/>
</dbReference>
<dbReference type="InterPro" id="IPR029044">
    <property type="entry name" value="Nucleotide-diphossugar_trans"/>
</dbReference>
<accession>A0ABN8HHJ3</accession>
<evidence type="ECO:0000256" key="3">
    <source>
        <dbReference type="ARBA" id="ARBA00022679"/>
    </source>
</evidence>
<dbReference type="PANTHER" id="PTHR43179:SF12">
    <property type="entry name" value="GALACTOFURANOSYLTRANSFERASE GLFT2"/>
    <property type="match status" value="1"/>
</dbReference>
<dbReference type="CDD" id="cd04186">
    <property type="entry name" value="GT_2_like_c"/>
    <property type="match status" value="1"/>
</dbReference>
<keyword evidence="4" id="KW-1133">Transmembrane helix</keyword>
<proteinExistence type="inferred from homology"/>
<gene>
    <name evidence="6" type="ORF">GEAMG1_1241</name>
</gene>
<evidence type="ECO:0000313" key="7">
    <source>
        <dbReference type="Proteomes" id="UP001295463"/>
    </source>
</evidence>
<sequence>MSRVAVILVNWNGWRDTLECLESLLELTWPDLRVIVCDNGSTDDSLQRIAAWAAEHGVGCRTTMDRPDVETGGAQGDDPWLTLIGIGENRGFAGGCNAGLRHALAGERFDYFWLLNNDTVAAPDSLTRLVERMNEDARIGICGSTLVHYHDRNRIQALGGGWYCRWLGVPWHHGRFSRYTGSIDRQRAEARMNYVEGASMLVSRRFLDEVGLLCEAYFLYFEEADWALRAKGRFRLGYAPESIVYHKVGASIGTSSNPARKSRTCDYYNIRNRILFTRRYHPAALVTVGMVIVLEILLRVAVGRWDLVRGALNALREGGRQ</sequence>
<dbReference type="EMBL" id="OW150024">
    <property type="protein sequence ID" value="CAH2031071.1"/>
    <property type="molecule type" value="Genomic_DNA"/>
</dbReference>
<dbReference type="PANTHER" id="PTHR43179">
    <property type="entry name" value="RHAMNOSYLTRANSFERASE WBBL"/>
    <property type="match status" value="1"/>
</dbReference>
<dbReference type="InterPro" id="IPR001173">
    <property type="entry name" value="Glyco_trans_2-like"/>
</dbReference>
<keyword evidence="3" id="KW-0808">Transferase</keyword>